<gene>
    <name evidence="7 9" type="primary">mltG</name>
    <name evidence="9" type="ORF">SOO65_18090</name>
</gene>
<evidence type="ECO:0000313" key="9">
    <source>
        <dbReference type="EMBL" id="WPU64607.1"/>
    </source>
</evidence>
<dbReference type="CDD" id="cd08010">
    <property type="entry name" value="MltG_like"/>
    <property type="match status" value="1"/>
</dbReference>
<keyword evidence="2 7" id="KW-0812">Transmembrane</keyword>
<evidence type="ECO:0000256" key="3">
    <source>
        <dbReference type="ARBA" id="ARBA00022989"/>
    </source>
</evidence>
<dbReference type="PANTHER" id="PTHR30518:SF2">
    <property type="entry name" value="ENDOLYTIC MUREIN TRANSGLYCOSYLASE"/>
    <property type="match status" value="1"/>
</dbReference>
<keyword evidence="3 7" id="KW-1133">Transmembrane helix</keyword>
<dbReference type="Proteomes" id="UP001324634">
    <property type="component" value="Chromosome"/>
</dbReference>
<comment type="catalytic activity">
    <reaction evidence="7">
        <text>a peptidoglycan chain = a peptidoglycan chain with N-acetyl-1,6-anhydromuramyl-[peptide] at the reducing end + a peptidoglycan chain with N-acetylglucosamine at the non-reducing end.</text>
        <dbReference type="EC" id="4.2.2.29"/>
    </reaction>
</comment>
<dbReference type="Gene3D" id="3.30.160.60">
    <property type="entry name" value="Classic Zinc Finger"/>
    <property type="match status" value="1"/>
</dbReference>
<evidence type="ECO:0000256" key="5">
    <source>
        <dbReference type="ARBA" id="ARBA00023239"/>
    </source>
</evidence>
<dbReference type="GO" id="GO:0071555">
    <property type="term" value="P:cell wall organization"/>
    <property type="evidence" value="ECO:0007669"/>
    <property type="project" value="UniProtKB-KW"/>
</dbReference>
<evidence type="ECO:0000256" key="4">
    <source>
        <dbReference type="ARBA" id="ARBA00023136"/>
    </source>
</evidence>
<comment type="function">
    <text evidence="7">Functions as a peptidoglycan terminase that cleaves nascent peptidoglycan strands endolytically to terminate their elongation.</text>
</comment>
<evidence type="ECO:0000256" key="7">
    <source>
        <dbReference type="HAMAP-Rule" id="MF_02065"/>
    </source>
</evidence>
<evidence type="ECO:0000256" key="6">
    <source>
        <dbReference type="ARBA" id="ARBA00023316"/>
    </source>
</evidence>
<proteinExistence type="inferred from homology"/>
<dbReference type="GO" id="GO:0009252">
    <property type="term" value="P:peptidoglycan biosynthetic process"/>
    <property type="evidence" value="ECO:0007669"/>
    <property type="project" value="UniProtKB-UniRule"/>
</dbReference>
<evidence type="ECO:0000256" key="8">
    <source>
        <dbReference type="SAM" id="MobiDB-lite"/>
    </source>
</evidence>
<sequence>MLKKTLFATLVAAPLLALIMLSVVVAFIFNQSYTGPDKTFTVKSGETFGRINRRLYDEGLIPNTRVFHYYAKYKGLMSKFRAGNFTITTGSNMGQVLDTLVYGQPNLTSVTIPEGKNMYEIARIFANAGITTETEFLDAVKHPGLITQLSAQAQNLEGYLYPETYRFAPNTSAKTVVKAMIDLFNERTKNIDFNHPFLNKHQVITLASVVEKETGAKVERPAIAGVFTNRLKKRMRLQSDPTTIYGIWSRYQGNIKKADLLEMTPYNTYKIPALPQGPISNPSLEAIQAVLNPAQHDFLYFVSKNDGTHVFSKTYQDHEKAVQSFQRNSKAREGKSWRNLKQ</sequence>
<feature type="site" description="Important for catalytic activity" evidence="7">
    <location>
        <position position="213"/>
    </location>
</feature>
<keyword evidence="10" id="KW-1185">Reference proteome</keyword>
<dbReference type="HAMAP" id="MF_02065">
    <property type="entry name" value="MltG"/>
    <property type="match status" value="1"/>
</dbReference>
<dbReference type="GO" id="GO:0008932">
    <property type="term" value="F:lytic endotransglycosylase activity"/>
    <property type="evidence" value="ECO:0007669"/>
    <property type="project" value="UniProtKB-UniRule"/>
</dbReference>
<dbReference type="RefSeq" id="WP_321393702.1">
    <property type="nucleotide sequence ID" value="NZ_CP139487.1"/>
</dbReference>
<dbReference type="PANTHER" id="PTHR30518">
    <property type="entry name" value="ENDOLYTIC MUREIN TRANSGLYCOSYLASE"/>
    <property type="match status" value="1"/>
</dbReference>
<dbReference type="Pfam" id="PF02618">
    <property type="entry name" value="YceG"/>
    <property type="match status" value="1"/>
</dbReference>
<dbReference type="Gene3D" id="3.30.1490.480">
    <property type="entry name" value="Endolytic murein transglycosylase"/>
    <property type="match status" value="2"/>
</dbReference>
<keyword evidence="6 7" id="KW-0961">Cell wall biogenesis/degradation</keyword>
<name>A0AAX4HN58_9BACT</name>
<dbReference type="AlphaFoldDB" id="A0AAX4HN58"/>
<keyword evidence="4 7" id="KW-0472">Membrane</keyword>
<evidence type="ECO:0000256" key="1">
    <source>
        <dbReference type="ARBA" id="ARBA00022475"/>
    </source>
</evidence>
<dbReference type="InterPro" id="IPR003770">
    <property type="entry name" value="MLTG-like"/>
</dbReference>
<comment type="similarity">
    <text evidence="7">Belongs to the transglycosylase MltG family.</text>
</comment>
<keyword evidence="5 7" id="KW-0456">Lyase</keyword>
<accession>A0AAX4HN58</accession>
<evidence type="ECO:0000256" key="2">
    <source>
        <dbReference type="ARBA" id="ARBA00022692"/>
    </source>
</evidence>
<evidence type="ECO:0000313" key="10">
    <source>
        <dbReference type="Proteomes" id="UP001324634"/>
    </source>
</evidence>
<dbReference type="GO" id="GO:0005886">
    <property type="term" value="C:plasma membrane"/>
    <property type="evidence" value="ECO:0007669"/>
    <property type="project" value="UniProtKB-UniRule"/>
</dbReference>
<feature type="region of interest" description="Disordered" evidence="8">
    <location>
        <begin position="322"/>
        <end position="342"/>
    </location>
</feature>
<dbReference type="KEGG" id="psti:SOO65_18090"/>
<dbReference type="EMBL" id="CP139487">
    <property type="protein sequence ID" value="WPU64607.1"/>
    <property type="molecule type" value="Genomic_DNA"/>
</dbReference>
<dbReference type="EC" id="4.2.2.29" evidence="7"/>
<dbReference type="NCBIfam" id="TIGR00247">
    <property type="entry name" value="endolytic transglycosylase MltG"/>
    <property type="match status" value="1"/>
</dbReference>
<organism evidence="9 10">
    <name type="scientific">Peredibacter starrii</name>
    <dbReference type="NCBI Taxonomy" id="28202"/>
    <lineage>
        <taxon>Bacteria</taxon>
        <taxon>Pseudomonadati</taxon>
        <taxon>Bdellovibrionota</taxon>
        <taxon>Bacteriovoracia</taxon>
        <taxon>Bacteriovoracales</taxon>
        <taxon>Bacteriovoracaceae</taxon>
        <taxon>Peredibacter</taxon>
    </lineage>
</organism>
<protein>
    <recommendedName>
        <fullName evidence="7">Endolytic murein transglycosylase</fullName>
        <ecNumber evidence="7">4.2.2.29</ecNumber>
    </recommendedName>
    <alternativeName>
        <fullName evidence="7">Peptidoglycan lytic transglycosylase</fullName>
    </alternativeName>
    <alternativeName>
        <fullName evidence="7">Peptidoglycan polymerization terminase</fullName>
    </alternativeName>
</protein>
<keyword evidence="1 7" id="KW-1003">Cell membrane</keyword>
<reference evidence="9 10" key="1">
    <citation type="submission" date="2023-11" db="EMBL/GenBank/DDBJ databases">
        <title>Peredibacter starrii A3.12.</title>
        <authorList>
            <person name="Mitchell R.J."/>
        </authorList>
    </citation>
    <scope>NUCLEOTIDE SEQUENCE [LARGE SCALE GENOMIC DNA]</scope>
    <source>
        <strain evidence="9 10">A3.12</strain>
    </source>
</reference>